<feature type="domain" description="ABC transporter" evidence="5">
    <location>
        <begin position="272"/>
        <end position="515"/>
    </location>
</feature>
<feature type="domain" description="ABC transporter" evidence="5">
    <location>
        <begin position="24"/>
        <end position="259"/>
    </location>
</feature>
<evidence type="ECO:0000313" key="7">
    <source>
        <dbReference type="Proteomes" id="UP000007517"/>
    </source>
</evidence>
<dbReference type="Proteomes" id="UP000007517">
    <property type="component" value="Chromosome"/>
</dbReference>
<dbReference type="CDD" id="cd03216">
    <property type="entry name" value="ABC_Carb_Monos_I"/>
    <property type="match status" value="1"/>
</dbReference>
<accession>H6RJN4</accession>
<dbReference type="InterPro" id="IPR050107">
    <property type="entry name" value="ABC_carbohydrate_import_ATPase"/>
</dbReference>
<reference evidence="7" key="2">
    <citation type="submission" date="2012-02" db="EMBL/GenBank/DDBJ databases">
        <title>Complete genome sequence of Blastococcus saxobsidens strain DD2.</title>
        <authorList>
            <person name="Genoscope."/>
        </authorList>
    </citation>
    <scope>NUCLEOTIDE SEQUENCE [LARGE SCALE GENOMIC DNA]</scope>
    <source>
        <strain evidence="7">DD2</strain>
    </source>
</reference>
<dbReference type="PANTHER" id="PTHR43790:SF9">
    <property type="entry name" value="GALACTOFURANOSE TRANSPORTER ATP-BINDING PROTEIN YTFR"/>
    <property type="match status" value="1"/>
</dbReference>
<dbReference type="InterPro" id="IPR003593">
    <property type="entry name" value="AAA+_ATPase"/>
</dbReference>
<dbReference type="RefSeq" id="WP_014375236.1">
    <property type="nucleotide sequence ID" value="NC_016943.1"/>
</dbReference>
<dbReference type="Pfam" id="PF00005">
    <property type="entry name" value="ABC_tran"/>
    <property type="match status" value="2"/>
</dbReference>
<dbReference type="CDD" id="cd03215">
    <property type="entry name" value="ABC_Carb_Monos_II"/>
    <property type="match status" value="1"/>
</dbReference>
<dbReference type="KEGG" id="bsd:BLASA_1406"/>
<dbReference type="SMART" id="SM00382">
    <property type="entry name" value="AAA"/>
    <property type="match status" value="2"/>
</dbReference>
<evidence type="ECO:0000256" key="2">
    <source>
        <dbReference type="ARBA" id="ARBA00022737"/>
    </source>
</evidence>
<dbReference type="OrthoDB" id="39350at2"/>
<reference evidence="6 7" key="1">
    <citation type="journal article" date="2012" name="J. Bacteriol.">
        <title>Genome Sequence of Blastococcus saxobsidens DD2, a Stone-Inhabiting Bacterium.</title>
        <authorList>
            <person name="Chouaia B."/>
            <person name="Crotti E."/>
            <person name="Brusetti L."/>
            <person name="Daffonchio D."/>
            <person name="Essoussi I."/>
            <person name="Nouioui I."/>
            <person name="Sbissi I."/>
            <person name="Ghodhbane-Gtari F."/>
            <person name="Gtari M."/>
            <person name="Vacherie B."/>
            <person name="Barbe V."/>
            <person name="Medigue C."/>
            <person name="Gury J."/>
            <person name="Pujic P."/>
            <person name="Normand P."/>
        </authorList>
    </citation>
    <scope>NUCLEOTIDE SEQUENCE [LARGE SCALE GENOMIC DNA]</scope>
    <source>
        <strain evidence="6 7">DD2</strain>
    </source>
</reference>
<protein>
    <submittedName>
        <fullName evidence="6">ABC transporter, ATP binding subunit (High-affinity D-ribose transport)</fullName>
        <ecNumber evidence="6">3.6.3.17</ecNumber>
    </submittedName>
</protein>
<dbReference type="EMBL" id="FO117623">
    <property type="protein sequence ID" value="CCG02339.1"/>
    <property type="molecule type" value="Genomic_DNA"/>
</dbReference>
<keyword evidence="2" id="KW-0677">Repeat</keyword>
<dbReference type="PROSITE" id="PS50893">
    <property type="entry name" value="ABC_TRANSPORTER_2"/>
    <property type="match status" value="2"/>
</dbReference>
<dbReference type="InterPro" id="IPR003439">
    <property type="entry name" value="ABC_transporter-like_ATP-bd"/>
</dbReference>
<dbReference type="InterPro" id="IPR017871">
    <property type="entry name" value="ABC_transporter-like_CS"/>
</dbReference>
<proteinExistence type="predicted"/>
<evidence type="ECO:0000256" key="4">
    <source>
        <dbReference type="ARBA" id="ARBA00022840"/>
    </source>
</evidence>
<sequence length="517" mass="55504">MNSRPADAHAVAPVPPATAAASLLTLTQISKRFPGVNALTGVDLELSAGRSHALVGENGAGKSTLIKVIAGSMAPDEGEIRIDGLPVHLPTPAEARRHGISLVPQELSLAGDRSVAENIYMGHLPRRAGLVNRRELLKRTSELLDRLGVSIDPRTPLASHPPAVRQMVMIARGIALRGRLFILDEPTAALTDPEIERLFAVLSELKANGAALLYVSHRLPELAQIADDITVLRDGHVVGHMPAKEATEDALVRAMVGRPVERFFDTRSAHHVDKKVVLSVNDLGRDGVFSNVSFDVHSGEVLGIAGLMGAGRTEVARAIFGLDRLHHGTISIDGRPVTTRSPRKAINAGLALVPEERKEQGLVLDFSIADNISLPHLRAMSTALFLRRRRLRSYSKQASDAVGVKAPSTSTLVRNLSGGNQQKVILARWLAKRPRVYILDEPTRGIDVGAKAEIYQQIGRLADHGAAVLVISSELPELLGICDRIFVMRDGRSVGELDAATATEESVLELAMGTQGS</sequence>
<dbReference type="SUPFAM" id="SSF52540">
    <property type="entry name" value="P-loop containing nucleoside triphosphate hydrolases"/>
    <property type="match status" value="2"/>
</dbReference>
<name>H6RJN4_BLASD</name>
<keyword evidence="4" id="KW-0067">ATP-binding</keyword>
<organism evidence="6 7">
    <name type="scientific">Blastococcus saxobsidens (strain DD2)</name>
    <dbReference type="NCBI Taxonomy" id="1146883"/>
    <lineage>
        <taxon>Bacteria</taxon>
        <taxon>Bacillati</taxon>
        <taxon>Actinomycetota</taxon>
        <taxon>Actinomycetes</taxon>
        <taxon>Geodermatophilales</taxon>
        <taxon>Geodermatophilaceae</taxon>
        <taxon>Blastococcus</taxon>
    </lineage>
</organism>
<dbReference type="GO" id="GO:0005524">
    <property type="term" value="F:ATP binding"/>
    <property type="evidence" value="ECO:0007669"/>
    <property type="project" value="UniProtKB-KW"/>
</dbReference>
<dbReference type="HOGENOM" id="CLU_000604_92_3_11"/>
<dbReference type="eggNOG" id="COG1129">
    <property type="taxonomic scope" value="Bacteria"/>
</dbReference>
<dbReference type="PROSITE" id="PS00211">
    <property type="entry name" value="ABC_TRANSPORTER_1"/>
    <property type="match status" value="1"/>
</dbReference>
<dbReference type="InterPro" id="IPR027417">
    <property type="entry name" value="P-loop_NTPase"/>
</dbReference>
<keyword evidence="7" id="KW-1185">Reference proteome</keyword>
<evidence type="ECO:0000313" key="6">
    <source>
        <dbReference type="EMBL" id="CCG02339.1"/>
    </source>
</evidence>
<dbReference type="PANTHER" id="PTHR43790">
    <property type="entry name" value="CARBOHYDRATE TRANSPORT ATP-BINDING PROTEIN MG119-RELATED"/>
    <property type="match status" value="1"/>
</dbReference>
<keyword evidence="3" id="KW-0547">Nucleotide-binding</keyword>
<dbReference type="AlphaFoldDB" id="H6RJN4"/>
<evidence type="ECO:0000256" key="3">
    <source>
        <dbReference type="ARBA" id="ARBA00022741"/>
    </source>
</evidence>
<gene>
    <name evidence="6" type="primary">rbsA</name>
    <name evidence="6" type="ordered locus">BLASA_1406</name>
</gene>
<dbReference type="STRING" id="1146883.BLASA_1406"/>
<keyword evidence="6" id="KW-0378">Hydrolase</keyword>
<evidence type="ECO:0000259" key="5">
    <source>
        <dbReference type="PROSITE" id="PS50893"/>
    </source>
</evidence>
<dbReference type="GO" id="GO:0016887">
    <property type="term" value="F:ATP hydrolysis activity"/>
    <property type="evidence" value="ECO:0007669"/>
    <property type="project" value="InterPro"/>
</dbReference>
<dbReference type="Gene3D" id="3.40.50.300">
    <property type="entry name" value="P-loop containing nucleotide triphosphate hydrolases"/>
    <property type="match status" value="2"/>
</dbReference>
<dbReference type="EC" id="3.6.3.17" evidence="6"/>
<evidence type="ECO:0000256" key="1">
    <source>
        <dbReference type="ARBA" id="ARBA00022448"/>
    </source>
</evidence>
<keyword evidence="1" id="KW-0813">Transport</keyword>